<organism evidence="1 2">
    <name type="scientific">Psychrobacillus faecigallinarum</name>
    <dbReference type="NCBI Taxonomy" id="2762235"/>
    <lineage>
        <taxon>Bacteria</taxon>
        <taxon>Bacillati</taxon>
        <taxon>Bacillota</taxon>
        <taxon>Bacilli</taxon>
        <taxon>Bacillales</taxon>
        <taxon>Bacillaceae</taxon>
        <taxon>Psychrobacillus</taxon>
    </lineage>
</organism>
<sequence>MRKENFIEQYKQVLMTNYVASTSISLQSIYEEMKKEIELSSTWSMNEKNIFLQNLIDAHHQIKNEISGKLEE</sequence>
<accession>A0ABR8RAY8</accession>
<evidence type="ECO:0000313" key="2">
    <source>
        <dbReference type="Proteomes" id="UP000640786"/>
    </source>
</evidence>
<gene>
    <name evidence="1" type="ORF">H9650_12575</name>
</gene>
<comment type="caution">
    <text evidence="1">The sequence shown here is derived from an EMBL/GenBank/DDBJ whole genome shotgun (WGS) entry which is preliminary data.</text>
</comment>
<proteinExistence type="predicted"/>
<reference evidence="1 2" key="1">
    <citation type="submission" date="2020-08" db="EMBL/GenBank/DDBJ databases">
        <title>A Genomic Blueprint of the Chicken Gut Microbiome.</title>
        <authorList>
            <person name="Gilroy R."/>
            <person name="Ravi A."/>
            <person name="Getino M."/>
            <person name="Pursley I."/>
            <person name="Horton D.L."/>
            <person name="Alikhan N.-F."/>
            <person name="Baker D."/>
            <person name="Gharbi K."/>
            <person name="Hall N."/>
            <person name="Watson M."/>
            <person name="Adriaenssens E.M."/>
            <person name="Foster-Nyarko E."/>
            <person name="Jarju S."/>
            <person name="Secka A."/>
            <person name="Antonio M."/>
            <person name="Oren A."/>
            <person name="Chaudhuri R."/>
            <person name="La Ragione R.M."/>
            <person name="Hildebrand F."/>
            <person name="Pallen M.J."/>
        </authorList>
    </citation>
    <scope>NUCLEOTIDE SEQUENCE [LARGE SCALE GENOMIC DNA]</scope>
    <source>
        <strain evidence="1 2">Sa2BUA9</strain>
    </source>
</reference>
<evidence type="ECO:0000313" key="1">
    <source>
        <dbReference type="EMBL" id="MBD7944951.1"/>
    </source>
</evidence>
<dbReference type="RefSeq" id="WP_191697364.1">
    <property type="nucleotide sequence ID" value="NZ_JACSQO010000006.1"/>
</dbReference>
<dbReference type="EMBL" id="JACSQO010000006">
    <property type="protein sequence ID" value="MBD7944951.1"/>
    <property type="molecule type" value="Genomic_DNA"/>
</dbReference>
<protein>
    <submittedName>
        <fullName evidence="1">Uncharacterized protein</fullName>
    </submittedName>
</protein>
<name>A0ABR8RAY8_9BACI</name>
<keyword evidence="2" id="KW-1185">Reference proteome</keyword>
<dbReference type="Proteomes" id="UP000640786">
    <property type="component" value="Unassembled WGS sequence"/>
</dbReference>